<protein>
    <submittedName>
        <fullName evidence="10">Murein L,D-transpeptidase</fullName>
    </submittedName>
</protein>
<gene>
    <name evidence="10" type="ORF">DXN05_14535</name>
</gene>
<dbReference type="GO" id="GO:0071555">
    <property type="term" value="P:cell wall organization"/>
    <property type="evidence" value="ECO:0007669"/>
    <property type="project" value="UniProtKB-UniRule"/>
</dbReference>
<evidence type="ECO:0000259" key="9">
    <source>
        <dbReference type="PROSITE" id="PS52029"/>
    </source>
</evidence>
<comment type="caution">
    <text evidence="10">The sequence shown here is derived from an EMBL/GenBank/DDBJ whole genome shotgun (WGS) entry which is preliminary data.</text>
</comment>
<proteinExistence type="inferred from homology"/>
<dbReference type="PROSITE" id="PS52029">
    <property type="entry name" value="LD_TPASE"/>
    <property type="match status" value="1"/>
</dbReference>
<evidence type="ECO:0000256" key="7">
    <source>
        <dbReference type="PROSITE-ProRule" id="PRU01373"/>
    </source>
</evidence>
<accession>A0A3E1NHI7</accession>
<dbReference type="Pfam" id="PF20142">
    <property type="entry name" value="Scaffold"/>
    <property type="match status" value="1"/>
</dbReference>
<dbReference type="AlphaFoldDB" id="A0A3E1NHI7"/>
<dbReference type="GO" id="GO:0016740">
    <property type="term" value="F:transferase activity"/>
    <property type="evidence" value="ECO:0007669"/>
    <property type="project" value="UniProtKB-KW"/>
</dbReference>
<dbReference type="InterPro" id="IPR045380">
    <property type="entry name" value="LD_TPept_scaffold_dom"/>
</dbReference>
<evidence type="ECO:0000256" key="4">
    <source>
        <dbReference type="ARBA" id="ARBA00022960"/>
    </source>
</evidence>
<dbReference type="GO" id="GO:0004180">
    <property type="term" value="F:carboxypeptidase activity"/>
    <property type="evidence" value="ECO:0007669"/>
    <property type="project" value="UniProtKB-ARBA"/>
</dbReference>
<keyword evidence="8" id="KW-0732">Signal</keyword>
<dbReference type="InterPro" id="IPR038063">
    <property type="entry name" value="Transpep_catalytic_dom"/>
</dbReference>
<feature type="active site" description="Nucleophile" evidence="7">
    <location>
        <position position="472"/>
    </location>
</feature>
<feature type="signal peptide" evidence="8">
    <location>
        <begin position="1"/>
        <end position="36"/>
    </location>
</feature>
<dbReference type="InterPro" id="IPR036365">
    <property type="entry name" value="PGBD-like_sf"/>
</dbReference>
<dbReference type="UniPathway" id="UPA00219"/>
<evidence type="ECO:0000256" key="2">
    <source>
        <dbReference type="ARBA" id="ARBA00005992"/>
    </source>
</evidence>
<keyword evidence="4 7" id="KW-0133">Cell shape</keyword>
<keyword evidence="6 7" id="KW-0961">Cell wall biogenesis/degradation</keyword>
<feature type="chain" id="PRO_5017826952" evidence="8">
    <location>
        <begin position="37"/>
        <end position="551"/>
    </location>
</feature>
<name>A0A3E1NHI7_9BACT</name>
<keyword evidence="3" id="KW-0808">Transferase</keyword>
<dbReference type="SUPFAM" id="SSF141523">
    <property type="entry name" value="L,D-transpeptidase catalytic domain-like"/>
    <property type="match status" value="1"/>
</dbReference>
<comment type="pathway">
    <text evidence="1 7">Cell wall biogenesis; peptidoglycan biosynthesis.</text>
</comment>
<reference evidence="10 11" key="1">
    <citation type="submission" date="2018-08" db="EMBL/GenBank/DDBJ databases">
        <title>Chitinophagaceae sp. K23C18032701, a novel bacterium isolated from forest soil.</title>
        <authorList>
            <person name="Wang C."/>
        </authorList>
    </citation>
    <scope>NUCLEOTIDE SEQUENCE [LARGE SCALE GENOMIC DNA]</scope>
    <source>
        <strain evidence="10 11">K23C18032701</strain>
    </source>
</reference>
<evidence type="ECO:0000256" key="5">
    <source>
        <dbReference type="ARBA" id="ARBA00022984"/>
    </source>
</evidence>
<dbReference type="PANTHER" id="PTHR41533:SF2">
    <property type="entry name" value="BLR7131 PROTEIN"/>
    <property type="match status" value="1"/>
</dbReference>
<comment type="similarity">
    <text evidence="2">Belongs to the YkuD family.</text>
</comment>
<sequence length="551" mass="61793">MTNASPRNPGVELFSSMCLCLLLILLQACNNNPKQAAAHTDSLPKQVPKHLDTLVAGSFNFASGIALDSAAIGRFLQGRPAFKEFEQSFYTFYRANHFNYAWYDKNGLIETANVLVSGIMDSEADGVNPTIPYKNDFLQLLQYNDSTIAASPNRPDTATELMLTGEYFNYAKNIFSGKLNGQAPGMNWFLPRSKLSYAQLLEKNLSDNTIGVKEDNIVSPQYHGLKKALALYRDIDKNGQFNSNIPGIKKTLKPGDIDTVVSLVKQRLFLLGDLPSPDNSKLFDVALGAAAARFKSRHGISPDSTITTAMITALNVPVKQRIEQLMANMERLRWIPADSIEENFILVNIPAYTLHFFEKSKDAWSCNVVVGNTANKTVIFSGRLQYVVLSPYWYVPPGILRKEVLPGIKRNSNYLASHRMEWNGGNVRQKPGPSNSLGLVKFIFPNANNIYLHDSPSKSLFNEDNRAFSHGCIRVAKAHDLALRLLRDDPNWPPDKIEKGMNSGKEQWITLKKKIPVYIGYFTAFMDKDGVLNFRQDVYKRDSRLYSMLAQ</sequence>
<dbReference type="SUPFAM" id="SSF47090">
    <property type="entry name" value="PGBD-like"/>
    <property type="match status" value="1"/>
</dbReference>
<dbReference type="GO" id="GO:0008360">
    <property type="term" value="P:regulation of cell shape"/>
    <property type="evidence" value="ECO:0007669"/>
    <property type="project" value="UniProtKB-UniRule"/>
</dbReference>
<dbReference type="PANTHER" id="PTHR41533">
    <property type="entry name" value="L,D-TRANSPEPTIDASE HI_1667-RELATED"/>
    <property type="match status" value="1"/>
</dbReference>
<dbReference type="Pfam" id="PF03734">
    <property type="entry name" value="YkuD"/>
    <property type="match status" value="1"/>
</dbReference>
<dbReference type="RefSeq" id="WP_116848005.1">
    <property type="nucleotide sequence ID" value="NZ_QTJU01000005.1"/>
</dbReference>
<feature type="active site" description="Proton donor/acceptor" evidence="7">
    <location>
        <position position="453"/>
    </location>
</feature>
<dbReference type="CDD" id="cd16913">
    <property type="entry name" value="YkuD_like"/>
    <property type="match status" value="1"/>
</dbReference>
<keyword evidence="5 7" id="KW-0573">Peptidoglycan synthesis</keyword>
<dbReference type="InterPro" id="IPR005490">
    <property type="entry name" value="LD_TPept_cat_dom"/>
</dbReference>
<evidence type="ECO:0000256" key="1">
    <source>
        <dbReference type="ARBA" id="ARBA00004752"/>
    </source>
</evidence>
<feature type="domain" description="L,D-TPase catalytic" evidence="9">
    <location>
        <begin position="343"/>
        <end position="518"/>
    </location>
</feature>
<evidence type="ECO:0000256" key="6">
    <source>
        <dbReference type="ARBA" id="ARBA00023316"/>
    </source>
</evidence>
<dbReference type="Gene3D" id="2.40.440.10">
    <property type="entry name" value="L,D-transpeptidase catalytic domain-like"/>
    <property type="match status" value="1"/>
</dbReference>
<dbReference type="InterPro" id="IPR052905">
    <property type="entry name" value="LD-transpeptidase_YkuD-like"/>
</dbReference>
<evidence type="ECO:0000256" key="3">
    <source>
        <dbReference type="ARBA" id="ARBA00022679"/>
    </source>
</evidence>
<keyword evidence="11" id="KW-1185">Reference proteome</keyword>
<dbReference type="OrthoDB" id="9778545at2"/>
<dbReference type="Proteomes" id="UP000261284">
    <property type="component" value="Unassembled WGS sequence"/>
</dbReference>
<dbReference type="GO" id="GO:0009252">
    <property type="term" value="P:peptidoglycan biosynthetic process"/>
    <property type="evidence" value="ECO:0007669"/>
    <property type="project" value="UniProtKB-UniPathway"/>
</dbReference>
<evidence type="ECO:0000313" key="10">
    <source>
        <dbReference type="EMBL" id="RFM27248.1"/>
    </source>
</evidence>
<evidence type="ECO:0000313" key="11">
    <source>
        <dbReference type="Proteomes" id="UP000261284"/>
    </source>
</evidence>
<organism evidence="10 11">
    <name type="scientific">Deminuibacter soli</name>
    <dbReference type="NCBI Taxonomy" id="2291815"/>
    <lineage>
        <taxon>Bacteria</taxon>
        <taxon>Pseudomonadati</taxon>
        <taxon>Bacteroidota</taxon>
        <taxon>Chitinophagia</taxon>
        <taxon>Chitinophagales</taxon>
        <taxon>Chitinophagaceae</taxon>
        <taxon>Deminuibacter</taxon>
    </lineage>
</organism>
<evidence type="ECO:0000256" key="8">
    <source>
        <dbReference type="SAM" id="SignalP"/>
    </source>
</evidence>
<dbReference type="PROSITE" id="PS51257">
    <property type="entry name" value="PROKAR_LIPOPROTEIN"/>
    <property type="match status" value="1"/>
</dbReference>
<dbReference type="EMBL" id="QTJU01000005">
    <property type="protein sequence ID" value="RFM27248.1"/>
    <property type="molecule type" value="Genomic_DNA"/>
</dbReference>